<keyword evidence="1" id="KW-0472">Membrane</keyword>
<gene>
    <name evidence="2" type="ORF">SAMN04244579_02123</name>
</gene>
<dbReference type="AlphaFoldDB" id="A0A1H6TQP7"/>
<evidence type="ECO:0000256" key="1">
    <source>
        <dbReference type="SAM" id="Phobius"/>
    </source>
</evidence>
<accession>A0A1H6TQP7</accession>
<protein>
    <submittedName>
        <fullName evidence="2">Uncharacterized protein</fullName>
    </submittedName>
</protein>
<sequence>MTHSESCRKAAVAPLGLKKAIAYLEDSPVAVLILAHLLMLVALMLLEVARHA</sequence>
<dbReference type="EMBL" id="FNYO01000022">
    <property type="protein sequence ID" value="SEI82361.1"/>
    <property type="molecule type" value="Genomic_DNA"/>
</dbReference>
<name>A0A1H6TQP7_9GAMM</name>
<dbReference type="Proteomes" id="UP000199005">
    <property type="component" value="Unassembled WGS sequence"/>
</dbReference>
<evidence type="ECO:0000313" key="2">
    <source>
        <dbReference type="EMBL" id="SEI82361.1"/>
    </source>
</evidence>
<dbReference type="STRING" id="170623.SAMN04244579_02123"/>
<keyword evidence="1" id="KW-1133">Transmembrane helix</keyword>
<proteinExistence type="predicted"/>
<reference evidence="2 3" key="1">
    <citation type="submission" date="2016-10" db="EMBL/GenBank/DDBJ databases">
        <authorList>
            <person name="de Groot N.N."/>
        </authorList>
    </citation>
    <scope>NUCLEOTIDE SEQUENCE [LARGE SCALE GENOMIC DNA]</scope>
    <source>
        <strain evidence="2 3">DSM 1041</strain>
    </source>
</reference>
<keyword evidence="1" id="KW-0812">Transmembrane</keyword>
<evidence type="ECO:0000313" key="3">
    <source>
        <dbReference type="Proteomes" id="UP000199005"/>
    </source>
</evidence>
<organism evidence="2 3">
    <name type="scientific">Azotobacter beijerinckii</name>
    <dbReference type="NCBI Taxonomy" id="170623"/>
    <lineage>
        <taxon>Bacteria</taxon>
        <taxon>Pseudomonadati</taxon>
        <taxon>Pseudomonadota</taxon>
        <taxon>Gammaproteobacteria</taxon>
        <taxon>Pseudomonadales</taxon>
        <taxon>Pseudomonadaceae</taxon>
        <taxon>Azotobacter</taxon>
    </lineage>
</organism>
<feature type="transmembrane region" description="Helical" evidence="1">
    <location>
        <begin position="29"/>
        <end position="49"/>
    </location>
</feature>
<dbReference type="RefSeq" id="WP_175559752.1">
    <property type="nucleotide sequence ID" value="NZ_FNYO01000022.1"/>
</dbReference>